<keyword evidence="8" id="KW-0934">Plastid</keyword>
<keyword evidence="8" id="KW-0150">Chloroplast</keyword>
<keyword evidence="5 7" id="KW-1133">Transmembrane helix</keyword>
<dbReference type="AlphaFoldDB" id="A0A516ZAD6"/>
<keyword evidence="3 7" id="KW-0812">Transmembrane</keyword>
<reference evidence="8" key="1">
    <citation type="journal article" date="2019" name="J. Phycol.">
        <title>Dictyochophyceae plastid genomes reveal unusual variability of their organization.</title>
        <authorList>
            <person name="Han K.Y."/>
            <person name="Maciszewski K."/>
            <person name="Graf L."/>
            <person name="Yang J.H."/>
            <person name="Andersen R.A."/>
            <person name="Karnkowska A."/>
            <person name="Yoon H.S."/>
        </authorList>
    </citation>
    <scope>NUCLEOTIDE SEQUENCE</scope>
</reference>
<evidence type="ECO:0000256" key="1">
    <source>
        <dbReference type="ARBA" id="ARBA00004167"/>
    </source>
</evidence>
<keyword evidence="2" id="KW-0813">Transport</keyword>
<sequence>MAEILTTSATCIMMTLLGLSLGFGLLKVQGE</sequence>
<dbReference type="Pfam" id="PF08041">
    <property type="entry name" value="PetM"/>
    <property type="match status" value="1"/>
</dbReference>
<feature type="transmembrane region" description="Helical" evidence="7">
    <location>
        <begin position="6"/>
        <end position="26"/>
    </location>
</feature>
<dbReference type="RefSeq" id="YP_009684589.1">
    <property type="nucleotide sequence ID" value="NC_044408.1"/>
</dbReference>
<comment type="subcellular location">
    <subcellularLocation>
        <location evidence="1">Membrane</location>
        <topology evidence="1">Single-pass membrane protein</topology>
    </subcellularLocation>
</comment>
<keyword evidence="4" id="KW-0249">Electron transport</keyword>
<dbReference type="EMBL" id="MK518353">
    <property type="protein sequence ID" value="QDR24675.1"/>
    <property type="molecule type" value="Genomic_DNA"/>
</dbReference>
<evidence type="ECO:0000256" key="3">
    <source>
        <dbReference type="ARBA" id="ARBA00022692"/>
    </source>
</evidence>
<accession>A0A516ZAD6</accession>
<evidence type="ECO:0000313" key="8">
    <source>
        <dbReference type="EMBL" id="QDR24675.1"/>
    </source>
</evidence>
<geneLocation type="chloroplast" evidence="8"/>
<evidence type="ECO:0000256" key="6">
    <source>
        <dbReference type="ARBA" id="ARBA00023136"/>
    </source>
</evidence>
<evidence type="ECO:0000256" key="5">
    <source>
        <dbReference type="ARBA" id="ARBA00022989"/>
    </source>
</evidence>
<organism evidence="8">
    <name type="scientific">Pseudopedinella elastica</name>
    <dbReference type="NCBI Taxonomy" id="35684"/>
    <lineage>
        <taxon>Eukaryota</taxon>
        <taxon>Sar</taxon>
        <taxon>Stramenopiles</taxon>
        <taxon>Ochrophyta</taxon>
        <taxon>Dictyochophyceae</taxon>
        <taxon>Pedinellales</taxon>
        <taxon>Pseudopedinella</taxon>
    </lineage>
</organism>
<dbReference type="GO" id="GO:0009512">
    <property type="term" value="C:cytochrome b6f complex"/>
    <property type="evidence" value="ECO:0007669"/>
    <property type="project" value="InterPro"/>
</dbReference>
<dbReference type="GeneID" id="41657581"/>
<evidence type="ECO:0000256" key="4">
    <source>
        <dbReference type="ARBA" id="ARBA00022982"/>
    </source>
</evidence>
<name>A0A516ZAD6_9STRA</name>
<gene>
    <name evidence="8" type="primary">petM</name>
</gene>
<evidence type="ECO:0000256" key="2">
    <source>
        <dbReference type="ARBA" id="ARBA00022448"/>
    </source>
</evidence>
<dbReference type="InterPro" id="IPR012595">
    <property type="entry name" value="PetM_cyt_b6/f_cplx_su7"/>
</dbReference>
<proteinExistence type="predicted"/>
<protein>
    <submittedName>
        <fullName evidence="8">Cytochrome b6/f complex subunit VII</fullName>
    </submittedName>
</protein>
<evidence type="ECO:0000256" key="7">
    <source>
        <dbReference type="SAM" id="Phobius"/>
    </source>
</evidence>
<dbReference type="GO" id="GO:0016020">
    <property type="term" value="C:membrane"/>
    <property type="evidence" value="ECO:0007669"/>
    <property type="project" value="UniProtKB-SubCell"/>
</dbReference>
<keyword evidence="6 7" id="KW-0472">Membrane</keyword>